<feature type="region of interest" description="Disordered" evidence="1">
    <location>
        <begin position="112"/>
        <end position="135"/>
    </location>
</feature>
<dbReference type="EMBL" id="CP021744">
    <property type="protein sequence ID" value="ARZ66365.1"/>
    <property type="molecule type" value="Genomic_DNA"/>
</dbReference>
<proteinExistence type="predicted"/>
<accession>A0A1Z2KWE1</accession>
<name>A0A1Z2KWE1_9ACTN</name>
<evidence type="ECO:0000313" key="3">
    <source>
        <dbReference type="Proteomes" id="UP000195755"/>
    </source>
</evidence>
<dbReference type="Proteomes" id="UP000195755">
    <property type="component" value="Chromosome"/>
</dbReference>
<feature type="region of interest" description="Disordered" evidence="1">
    <location>
        <begin position="1"/>
        <end position="38"/>
    </location>
</feature>
<dbReference type="AlphaFoldDB" id="A0A1Z2KWE1"/>
<evidence type="ECO:0000256" key="1">
    <source>
        <dbReference type="SAM" id="MobiDB-lite"/>
    </source>
</evidence>
<dbReference type="KEGG" id="salj:SMD11_0699"/>
<feature type="compositionally biased region" description="Basic and acidic residues" evidence="1">
    <location>
        <begin position="112"/>
        <end position="128"/>
    </location>
</feature>
<protein>
    <submittedName>
        <fullName evidence="2">Uncharacterized protein</fullName>
    </submittedName>
</protein>
<evidence type="ECO:0000313" key="2">
    <source>
        <dbReference type="EMBL" id="ARZ66365.1"/>
    </source>
</evidence>
<gene>
    <name evidence="2" type="ORF">SMD11_0699</name>
</gene>
<sequence length="167" mass="18054">MIAGAVIVAPDSSGTSGTDTSPPRAGAKPAPGTAKGLSATVDRISLAAAQRPALEPRQDQYIYVESKVRGGSVDRAGGKEKLVVTPLRSRQVWHSPDGLKGFIYEPGHEFMDKNGEDLDLDRPDDVTERGSYNSVKKLPTDPDVLLKRLYQGEGWVTRRPTGRRSGR</sequence>
<feature type="compositionally biased region" description="Low complexity" evidence="1">
    <location>
        <begin position="10"/>
        <end position="36"/>
    </location>
</feature>
<reference evidence="2 3" key="1">
    <citation type="submission" date="2017-06" db="EMBL/GenBank/DDBJ databases">
        <title>Streptomyces albireticuli Genome sequencing and assembly.</title>
        <authorList>
            <person name="Wang Y."/>
            <person name="Du B."/>
            <person name="Ding Y."/>
            <person name="Liu H."/>
            <person name="Hou Q."/>
            <person name="Liu K."/>
            <person name="Yao L."/>
            <person name="Wang C."/>
        </authorList>
    </citation>
    <scope>NUCLEOTIDE SEQUENCE [LARGE SCALE GENOMIC DNA]</scope>
    <source>
        <strain evidence="2 3">MDJK11</strain>
    </source>
</reference>
<organism evidence="2 3">
    <name type="scientific">Streptomyces albireticuli</name>
    <dbReference type="NCBI Taxonomy" id="1940"/>
    <lineage>
        <taxon>Bacteria</taxon>
        <taxon>Bacillati</taxon>
        <taxon>Actinomycetota</taxon>
        <taxon>Actinomycetes</taxon>
        <taxon>Kitasatosporales</taxon>
        <taxon>Streptomycetaceae</taxon>
        <taxon>Streptomyces</taxon>
    </lineage>
</organism>